<evidence type="ECO:0000313" key="2">
    <source>
        <dbReference type="Proteomes" id="UP000005203"/>
    </source>
</evidence>
<dbReference type="EnsemblMetazoa" id="XM_026446412">
    <property type="protein sequence ID" value="XP_026302197"/>
    <property type="gene ID" value="LOC100578654"/>
</dbReference>
<sequence length="405" mass="47328">MENFVQAISVANSYFALADGLADGIHNYLSEDVILDWFGWIVEGRKNVSAFMESHDSRHIFSYIVPTTNINYKKKKLKRLFKFRSYCRQNHQEFVKKDFVDNNKEARDDESLHREVETRSSNCDFVTNVNQNEIDAKEISAMNDASFDDDLSEGDLFNLFKLEISTSSTEEIEESINRIKLEEEMAPTIKAIKRQNGPGDENVVVGLSTPKYIETYGEMEFSRRYWKRGITRLNSTMNITDILFNRTIDICNAYSVPMSSVHTWRRPCKLQIAYSTEHPTLKLSSNKKNTEKDKVRFGHSTIRLPTLEEINQISDRLVPNTDNFGGFLKNTDFFQDLKDFIKSLEKEPCKLFDPYYVEKKLMFDKPEVNASHCNDKKKKMFLYNYQIHLIIYEDSENELCKNLKK</sequence>
<dbReference type="Proteomes" id="UP000005203">
    <property type="component" value="Linkage group LG2"/>
</dbReference>
<dbReference type="EnsemblMetazoa" id="XM_006568904">
    <property type="protein sequence ID" value="XP_006568967"/>
    <property type="gene ID" value="LOC100578654"/>
</dbReference>
<dbReference type="RefSeq" id="XP_006568967.1">
    <property type="nucleotide sequence ID" value="XM_006568904.3"/>
</dbReference>
<dbReference type="RefSeq" id="XP_026302197.1">
    <property type="nucleotide sequence ID" value="XM_026446412.1"/>
</dbReference>
<evidence type="ECO:0000313" key="4">
    <source>
        <dbReference type="RefSeq" id="XP_026302197.1"/>
    </source>
</evidence>
<keyword evidence="2" id="KW-1185">Reference proteome</keyword>
<protein>
    <submittedName>
        <fullName evidence="3 4">Uncharacterized protein LOC100578654 isoform X1</fullName>
    </submittedName>
</protein>
<accession>A0A7M7SSA0</accession>
<reference evidence="1" key="1">
    <citation type="submission" date="2021-01" db="UniProtKB">
        <authorList>
            <consortium name="EnsemblMetazoa"/>
        </authorList>
    </citation>
    <scope>IDENTIFICATION</scope>
    <source>
        <strain evidence="1">DH4</strain>
    </source>
</reference>
<organism evidence="1">
    <name type="scientific">Apis mellifera</name>
    <name type="common">Honeybee</name>
    <dbReference type="NCBI Taxonomy" id="7460"/>
    <lineage>
        <taxon>Eukaryota</taxon>
        <taxon>Metazoa</taxon>
        <taxon>Ecdysozoa</taxon>
        <taxon>Arthropoda</taxon>
        <taxon>Hexapoda</taxon>
        <taxon>Insecta</taxon>
        <taxon>Pterygota</taxon>
        <taxon>Neoptera</taxon>
        <taxon>Endopterygota</taxon>
        <taxon>Hymenoptera</taxon>
        <taxon>Apocrita</taxon>
        <taxon>Aculeata</taxon>
        <taxon>Apoidea</taxon>
        <taxon>Anthophila</taxon>
        <taxon>Apidae</taxon>
        <taxon>Apis</taxon>
    </lineage>
</organism>
<dbReference type="OrthoDB" id="8195095at2759"/>
<dbReference type="KEGG" id="ame:100578654"/>
<gene>
    <name evidence="1" type="primary">100578654</name>
    <name evidence="3 4" type="synonym">LOC100578654</name>
</gene>
<reference evidence="3 4" key="2">
    <citation type="submission" date="2025-04" db="UniProtKB">
        <authorList>
            <consortium name="RefSeq"/>
        </authorList>
    </citation>
    <scope>IDENTIFICATION</scope>
    <source>
        <strain evidence="3 4">DH4</strain>
        <tissue evidence="3 4">Whole body</tissue>
    </source>
</reference>
<evidence type="ECO:0000313" key="1">
    <source>
        <dbReference type="EnsemblMetazoa" id="XP_006568967"/>
    </source>
</evidence>
<dbReference type="OMA" id="RECGQGD"/>
<accession>A0A8B6Z644</accession>
<dbReference type="AlphaFoldDB" id="A0A7M7H428"/>
<evidence type="ECO:0000313" key="3">
    <source>
        <dbReference type="RefSeq" id="XP_006568967.1"/>
    </source>
</evidence>
<name>A0A7M7H428_APIME</name>
<proteinExistence type="predicted"/>
<dbReference type="GeneID" id="100578654"/>
<accession>A0A8B8HDS7</accession>
<accession>A0A7M7H428</accession>